<keyword evidence="3" id="KW-1185">Reference proteome</keyword>
<organism evidence="2 3">
    <name type="scientific">Mucilaginibacter auburnensis</name>
    <dbReference type="NCBI Taxonomy" id="1457233"/>
    <lineage>
        <taxon>Bacteria</taxon>
        <taxon>Pseudomonadati</taxon>
        <taxon>Bacteroidota</taxon>
        <taxon>Sphingobacteriia</taxon>
        <taxon>Sphingobacteriales</taxon>
        <taxon>Sphingobacteriaceae</taxon>
        <taxon>Mucilaginibacter</taxon>
    </lineage>
</organism>
<dbReference type="Proteomes" id="UP000242687">
    <property type="component" value="Unassembled WGS sequence"/>
</dbReference>
<name>A0A2H9VSQ2_9SPHI</name>
<dbReference type="PANTHER" id="PTHR30203:SF24">
    <property type="entry name" value="BLR4935 PROTEIN"/>
    <property type="match status" value="1"/>
</dbReference>
<evidence type="ECO:0000256" key="1">
    <source>
        <dbReference type="ARBA" id="ARBA00007613"/>
    </source>
</evidence>
<gene>
    <name evidence="2" type="ORF">CLV57_0851</name>
</gene>
<evidence type="ECO:0000313" key="2">
    <source>
        <dbReference type="EMBL" id="PJJ83856.1"/>
    </source>
</evidence>
<dbReference type="PANTHER" id="PTHR30203">
    <property type="entry name" value="OUTER MEMBRANE CATION EFFLUX PROTEIN"/>
    <property type="match status" value="1"/>
</dbReference>
<dbReference type="EMBL" id="PGFJ01000001">
    <property type="protein sequence ID" value="PJJ83856.1"/>
    <property type="molecule type" value="Genomic_DNA"/>
</dbReference>
<accession>A0A2H9VSQ2</accession>
<dbReference type="OrthoDB" id="9791261at2"/>
<dbReference type="InterPro" id="IPR003423">
    <property type="entry name" value="OMP_efflux"/>
</dbReference>
<sequence length="420" mass="48059">MKVLRRSFIYSLLYCLLLPLALNAQQIYNLKQALQAARSNNPDLKSARYDINVVQADVVTAGLRPNPVLNNQTLQLLQSSSFAAGTGWNSNRNQQVWWQLTKPFQLSGQRKYKIENAKLNVKLTESVYDETERNLFRDVALKWLDVWIAGKQVGLIATAKSNIDTLVSANVIRLRNQITTQTEVMRTQLLASQYELQLQTARQTYINEVSNLKYLTGDANNISVDTTENFVMTFDTLLTAIREQALQNRSDLVTARSNIAVADANIRLQSALAKPTPELGFIYNPQNSVPYAGIFATIELPFFSRNQGERQKSLVLKEQADQSYQALQQRVSTEVQTAYNSYQLQRQQMQRFVQLRDQARQILANVKYAYLRGGTTIIDFLEAQRNWLDTEQQYYQSLELYRENSIKLLYATGTINQLAR</sequence>
<reference evidence="2 3" key="1">
    <citation type="submission" date="2017-11" db="EMBL/GenBank/DDBJ databases">
        <title>Genomic Encyclopedia of Archaeal and Bacterial Type Strains, Phase II (KMG-II): From Individual Species to Whole Genera.</title>
        <authorList>
            <person name="Goeker M."/>
        </authorList>
    </citation>
    <scope>NUCLEOTIDE SEQUENCE [LARGE SCALE GENOMIC DNA]</scope>
    <source>
        <strain evidence="2 3">DSM 28175</strain>
    </source>
</reference>
<dbReference type="SUPFAM" id="SSF56954">
    <property type="entry name" value="Outer membrane efflux proteins (OEP)"/>
    <property type="match status" value="1"/>
</dbReference>
<dbReference type="RefSeq" id="WP_100340092.1">
    <property type="nucleotide sequence ID" value="NZ_PGFJ01000001.1"/>
</dbReference>
<dbReference type="InterPro" id="IPR010131">
    <property type="entry name" value="MdtP/NodT-like"/>
</dbReference>
<proteinExistence type="inferred from homology"/>
<comment type="caution">
    <text evidence="2">The sequence shown here is derived from an EMBL/GenBank/DDBJ whole genome shotgun (WGS) entry which is preliminary data.</text>
</comment>
<dbReference type="GO" id="GO:0015562">
    <property type="term" value="F:efflux transmembrane transporter activity"/>
    <property type="evidence" value="ECO:0007669"/>
    <property type="project" value="InterPro"/>
</dbReference>
<dbReference type="Gene3D" id="1.20.1600.10">
    <property type="entry name" value="Outer membrane efflux proteins (OEP)"/>
    <property type="match status" value="1"/>
</dbReference>
<protein>
    <submittedName>
        <fullName evidence="2">Cobalt-zinc-cadmium efflux system outer membrane protein</fullName>
    </submittedName>
</protein>
<comment type="similarity">
    <text evidence="1">Belongs to the outer membrane factor (OMF) (TC 1.B.17) family.</text>
</comment>
<dbReference type="AlphaFoldDB" id="A0A2H9VSQ2"/>
<dbReference type="Pfam" id="PF02321">
    <property type="entry name" value="OEP"/>
    <property type="match status" value="2"/>
</dbReference>
<evidence type="ECO:0000313" key="3">
    <source>
        <dbReference type="Proteomes" id="UP000242687"/>
    </source>
</evidence>